<protein>
    <submittedName>
        <fullName evidence="2">Uncharacterized protein</fullName>
    </submittedName>
</protein>
<evidence type="ECO:0000313" key="2">
    <source>
        <dbReference type="EMBL" id="MBB6130127.1"/>
    </source>
</evidence>
<dbReference type="Proteomes" id="UP000541583">
    <property type="component" value="Unassembled WGS sequence"/>
</dbReference>
<dbReference type="EMBL" id="JACHCB010000012">
    <property type="protein sequence ID" value="MBB6111509.1"/>
    <property type="molecule type" value="Genomic_DNA"/>
</dbReference>
<evidence type="ECO:0000313" key="1">
    <source>
        <dbReference type="EMBL" id="MBB6111509.1"/>
    </source>
</evidence>
<name>A0A1N7DXC0_9SPHI</name>
<sequence length="42" mass="4639">MKSTKKPSISKLVANFDNQLKRIIMNDLKAIKAKTPLLPTAA</sequence>
<evidence type="ECO:0000313" key="3">
    <source>
        <dbReference type="Proteomes" id="UP000541583"/>
    </source>
</evidence>
<proteinExistence type="predicted"/>
<reference evidence="3 4" key="1">
    <citation type="submission" date="2020-08" db="EMBL/GenBank/DDBJ databases">
        <title>Genomic Encyclopedia of Type Strains, Phase IV (KMG-V): Genome sequencing to study the core and pangenomes of soil and plant-associated prokaryotes.</title>
        <authorList>
            <person name="Whitman W."/>
        </authorList>
    </citation>
    <scope>NUCLEOTIDE SEQUENCE [LARGE SCALE GENOMIC DNA]</scope>
    <source>
        <strain evidence="1 3">ANJLi2</strain>
        <strain evidence="2 4">MP601</strain>
    </source>
</reference>
<dbReference type="EMBL" id="JACHCA010000013">
    <property type="protein sequence ID" value="MBB6130127.1"/>
    <property type="molecule type" value="Genomic_DNA"/>
</dbReference>
<dbReference type="STRING" id="354630.SAMN05421821_112131"/>
<dbReference type="Proteomes" id="UP000548326">
    <property type="component" value="Unassembled WGS sequence"/>
</dbReference>
<evidence type="ECO:0000313" key="4">
    <source>
        <dbReference type="Proteomes" id="UP000548326"/>
    </source>
</evidence>
<dbReference type="RefSeq" id="WP_260170956.1">
    <property type="nucleotide sequence ID" value="NZ_FTMG01000012.1"/>
</dbReference>
<gene>
    <name evidence="2" type="ORF">HDF22_004266</name>
    <name evidence="1" type="ORF">HDF23_004279</name>
</gene>
<organism evidence="2 4">
    <name type="scientific">Mucilaginibacter lappiensis</name>
    <dbReference type="NCBI Taxonomy" id="354630"/>
    <lineage>
        <taxon>Bacteria</taxon>
        <taxon>Pseudomonadati</taxon>
        <taxon>Bacteroidota</taxon>
        <taxon>Sphingobacteriia</taxon>
        <taxon>Sphingobacteriales</taxon>
        <taxon>Sphingobacteriaceae</taxon>
        <taxon>Mucilaginibacter</taxon>
    </lineage>
</organism>
<comment type="caution">
    <text evidence="2">The sequence shown here is derived from an EMBL/GenBank/DDBJ whole genome shotgun (WGS) entry which is preliminary data.</text>
</comment>
<accession>A0A1N7DXC0</accession>
<keyword evidence="3" id="KW-1185">Reference proteome</keyword>
<dbReference type="AlphaFoldDB" id="A0A1N7DXC0"/>